<name>A0A9P8VHF9_9PEZI</name>
<protein>
    <submittedName>
        <fullName evidence="2">Uncharacterized protein</fullName>
    </submittedName>
</protein>
<dbReference type="Proteomes" id="UP000770015">
    <property type="component" value="Unassembled WGS sequence"/>
</dbReference>
<evidence type="ECO:0000313" key="3">
    <source>
        <dbReference type="Proteomes" id="UP000770015"/>
    </source>
</evidence>
<keyword evidence="3" id="KW-1185">Reference proteome</keyword>
<reference evidence="2" key="1">
    <citation type="journal article" date="2021" name="Nat. Commun.">
        <title>Genetic determinants of endophytism in the Arabidopsis root mycobiome.</title>
        <authorList>
            <person name="Mesny F."/>
            <person name="Miyauchi S."/>
            <person name="Thiergart T."/>
            <person name="Pickel B."/>
            <person name="Atanasova L."/>
            <person name="Karlsson M."/>
            <person name="Huettel B."/>
            <person name="Barry K.W."/>
            <person name="Haridas S."/>
            <person name="Chen C."/>
            <person name="Bauer D."/>
            <person name="Andreopoulos W."/>
            <person name="Pangilinan J."/>
            <person name="LaButti K."/>
            <person name="Riley R."/>
            <person name="Lipzen A."/>
            <person name="Clum A."/>
            <person name="Drula E."/>
            <person name="Henrissat B."/>
            <person name="Kohler A."/>
            <person name="Grigoriev I.V."/>
            <person name="Martin F.M."/>
            <person name="Hacquard S."/>
        </authorList>
    </citation>
    <scope>NUCLEOTIDE SEQUENCE</scope>
    <source>
        <strain evidence="2">MPI-SDFR-AT-0117</strain>
    </source>
</reference>
<sequence length="250" mass="27153">MRFAYALLASSLAAAAPTILDESNTVPELLPSKPLVLGVDEVLLYGLNNTFKVIKQAEYLELISSGEVMLREEADAQVEGVEEASAIAARQNCNNRNVEFTIDRTLDFSDWDVQLSPVLRGPGSLSISRGKSLANQISVSAELGISWNVFSASLGVEYSRTWTTIDTTVILLNVPSGVWGTIVHNPWAHRKIGTAYTRCGNSAWTTSAFQATSYTSAQLGELRWVQGAYSLCTSRNSANIPYCQGSGTHR</sequence>
<comment type="caution">
    <text evidence="2">The sequence shown here is derived from an EMBL/GenBank/DDBJ whole genome shotgun (WGS) entry which is preliminary data.</text>
</comment>
<evidence type="ECO:0000256" key="1">
    <source>
        <dbReference type="SAM" id="SignalP"/>
    </source>
</evidence>
<proteinExistence type="predicted"/>
<dbReference type="AlphaFoldDB" id="A0A9P8VHF9"/>
<dbReference type="OrthoDB" id="4831122at2759"/>
<gene>
    <name evidence="2" type="ORF">F5X68DRAFT_228605</name>
</gene>
<evidence type="ECO:0000313" key="2">
    <source>
        <dbReference type="EMBL" id="KAH6692227.1"/>
    </source>
</evidence>
<keyword evidence="1" id="KW-0732">Signal</keyword>
<feature type="signal peptide" evidence="1">
    <location>
        <begin position="1"/>
        <end position="15"/>
    </location>
</feature>
<accession>A0A9P8VHF9</accession>
<feature type="chain" id="PRO_5040315512" evidence="1">
    <location>
        <begin position="16"/>
        <end position="250"/>
    </location>
</feature>
<organism evidence="2 3">
    <name type="scientific">Plectosphaerella plurivora</name>
    <dbReference type="NCBI Taxonomy" id="936078"/>
    <lineage>
        <taxon>Eukaryota</taxon>
        <taxon>Fungi</taxon>
        <taxon>Dikarya</taxon>
        <taxon>Ascomycota</taxon>
        <taxon>Pezizomycotina</taxon>
        <taxon>Sordariomycetes</taxon>
        <taxon>Hypocreomycetidae</taxon>
        <taxon>Glomerellales</taxon>
        <taxon>Plectosphaerellaceae</taxon>
        <taxon>Plectosphaerella</taxon>
    </lineage>
</organism>
<dbReference type="EMBL" id="JAGSXJ010000004">
    <property type="protein sequence ID" value="KAH6692227.1"/>
    <property type="molecule type" value="Genomic_DNA"/>
</dbReference>